<sequence length="232" mass="27091">MKQLCQKDEQFDLIIDDKLSSQEQSTSTQSKQSNANLAMLQDNSKNFKLKRTQKSLLQLNHIPPQRRGSQSCAEPIQIIQEEGHSFRKPNIYNVFWYDENIDNKYEIIVSTTQDTLISDFIVLVIKEFNLQHDYIHSPFTQDGSLLYELYIPKKKNGKPNEDFPAFSDQTQLGQTNITQFALKVTKLNSHYVSSFTQQNQNTQLQITKIKDENPGDQKSFWQKFFFCCNFDI</sequence>
<organism evidence="1 2">
    <name type="scientific">Paramecium sonneborni</name>
    <dbReference type="NCBI Taxonomy" id="65129"/>
    <lineage>
        <taxon>Eukaryota</taxon>
        <taxon>Sar</taxon>
        <taxon>Alveolata</taxon>
        <taxon>Ciliophora</taxon>
        <taxon>Intramacronucleata</taxon>
        <taxon>Oligohymenophorea</taxon>
        <taxon>Peniculida</taxon>
        <taxon>Parameciidae</taxon>
        <taxon>Paramecium</taxon>
    </lineage>
</organism>
<accession>A0A8S1NVZ5</accession>
<proteinExistence type="predicted"/>
<gene>
    <name evidence="1" type="ORF">PSON_ATCC_30995.1.T0640198</name>
</gene>
<evidence type="ECO:0000313" key="2">
    <source>
        <dbReference type="Proteomes" id="UP000692954"/>
    </source>
</evidence>
<evidence type="ECO:0000313" key="1">
    <source>
        <dbReference type="EMBL" id="CAD8095479.1"/>
    </source>
</evidence>
<dbReference type="AlphaFoldDB" id="A0A8S1NVZ5"/>
<reference evidence="1" key="1">
    <citation type="submission" date="2021-01" db="EMBL/GenBank/DDBJ databases">
        <authorList>
            <consortium name="Genoscope - CEA"/>
            <person name="William W."/>
        </authorList>
    </citation>
    <scope>NUCLEOTIDE SEQUENCE</scope>
</reference>
<comment type="caution">
    <text evidence="1">The sequence shown here is derived from an EMBL/GenBank/DDBJ whole genome shotgun (WGS) entry which is preliminary data.</text>
</comment>
<dbReference type="Proteomes" id="UP000692954">
    <property type="component" value="Unassembled WGS sequence"/>
</dbReference>
<name>A0A8S1NVZ5_9CILI</name>
<dbReference type="EMBL" id="CAJJDN010000064">
    <property type="protein sequence ID" value="CAD8095479.1"/>
    <property type="molecule type" value="Genomic_DNA"/>
</dbReference>
<dbReference type="OrthoDB" id="299789at2759"/>
<keyword evidence="2" id="KW-1185">Reference proteome</keyword>
<protein>
    <submittedName>
        <fullName evidence="1">Uncharacterized protein</fullName>
    </submittedName>
</protein>